<proteinExistence type="predicted"/>
<dbReference type="PANTHER" id="PTHR43708">
    <property type="entry name" value="CONSERVED EXPRESSED OXIDOREDUCTASE (EUROFUNG)"/>
    <property type="match status" value="1"/>
</dbReference>
<protein>
    <submittedName>
        <fullName evidence="2">Gfo/Idh/MocA family protein</fullName>
    </submittedName>
</protein>
<dbReference type="InterPro" id="IPR036291">
    <property type="entry name" value="NAD(P)-bd_dom_sf"/>
</dbReference>
<evidence type="ECO:0000313" key="3">
    <source>
        <dbReference type="Proteomes" id="UP001595900"/>
    </source>
</evidence>
<dbReference type="Proteomes" id="UP001595900">
    <property type="component" value="Unassembled WGS sequence"/>
</dbReference>
<evidence type="ECO:0000259" key="1">
    <source>
        <dbReference type="Pfam" id="PF01408"/>
    </source>
</evidence>
<reference evidence="3" key="1">
    <citation type="journal article" date="2019" name="Int. J. Syst. Evol. Microbiol.">
        <title>The Global Catalogue of Microorganisms (GCM) 10K type strain sequencing project: providing services to taxonomists for standard genome sequencing and annotation.</title>
        <authorList>
            <consortium name="The Broad Institute Genomics Platform"/>
            <consortium name="The Broad Institute Genome Sequencing Center for Infectious Disease"/>
            <person name="Wu L."/>
            <person name="Ma J."/>
        </authorList>
    </citation>
    <scope>NUCLEOTIDE SEQUENCE [LARGE SCALE GENOMIC DNA]</scope>
    <source>
        <strain evidence="3">CGMCC 1.10363</strain>
    </source>
</reference>
<dbReference type="RefSeq" id="WP_390226809.1">
    <property type="nucleotide sequence ID" value="NZ_JBHSCN010000002.1"/>
</dbReference>
<dbReference type="Gene3D" id="3.30.360.10">
    <property type="entry name" value="Dihydrodipicolinate Reductase, domain 2"/>
    <property type="match status" value="1"/>
</dbReference>
<sequence>MALDGSSPTATPATRIGIIGLGKHTYQTWFNSLRWAPDHEVVCAVDIDPAKVEQFTRLYAVPASYTDHRAALAAEKLDAVIVQAGHAHNFEIIRDALTSGVHVFVEKTPVLSTAQADELIALQEQTGKWVMVGFNKRFTTGYVLAKKVTERAEFGDIATYHSEFHANPYDERAFLLNHIIHHLDLARWYLGEIRIEYVRRHVAGDRLQAFVIAFMSESGAIGTIHAASMLDELYPMERLELVGMRRNVIVDNVKSVTYNRPAVRKQDFEPFELDDSADALVWNPSHGYYPRNTDQGYENELFEFLRCIRAGIEPQPNLADSRRTLALVEDIDRMLADGSAHADVTSQQAVHAV</sequence>
<name>A0ABV8Q3F7_9MICO</name>
<accession>A0ABV8Q3F7</accession>
<evidence type="ECO:0000313" key="2">
    <source>
        <dbReference type="EMBL" id="MFC4242031.1"/>
    </source>
</evidence>
<dbReference type="SUPFAM" id="SSF51735">
    <property type="entry name" value="NAD(P)-binding Rossmann-fold domains"/>
    <property type="match status" value="1"/>
</dbReference>
<dbReference type="InterPro" id="IPR051317">
    <property type="entry name" value="Gfo/Idh/MocA_oxidoreduct"/>
</dbReference>
<dbReference type="InterPro" id="IPR000683">
    <property type="entry name" value="Gfo/Idh/MocA-like_OxRdtase_N"/>
</dbReference>
<comment type="caution">
    <text evidence="2">The sequence shown here is derived from an EMBL/GenBank/DDBJ whole genome shotgun (WGS) entry which is preliminary data.</text>
</comment>
<dbReference type="SUPFAM" id="SSF55347">
    <property type="entry name" value="Glyceraldehyde-3-phosphate dehydrogenase-like, C-terminal domain"/>
    <property type="match status" value="1"/>
</dbReference>
<keyword evidence="3" id="KW-1185">Reference proteome</keyword>
<feature type="domain" description="Gfo/Idh/MocA-like oxidoreductase N-terminal" evidence="1">
    <location>
        <begin position="15"/>
        <end position="134"/>
    </location>
</feature>
<gene>
    <name evidence="2" type="ORF">ACFOYW_01490</name>
</gene>
<dbReference type="PANTHER" id="PTHR43708:SF4">
    <property type="entry name" value="OXIDOREDUCTASE YCEM-RELATED"/>
    <property type="match status" value="1"/>
</dbReference>
<dbReference type="EMBL" id="JBHSCN010000002">
    <property type="protein sequence ID" value="MFC4242031.1"/>
    <property type="molecule type" value="Genomic_DNA"/>
</dbReference>
<dbReference type="Gene3D" id="3.40.50.720">
    <property type="entry name" value="NAD(P)-binding Rossmann-like Domain"/>
    <property type="match status" value="1"/>
</dbReference>
<organism evidence="2 3">
    <name type="scientific">Gryllotalpicola reticulitermitis</name>
    <dbReference type="NCBI Taxonomy" id="1184153"/>
    <lineage>
        <taxon>Bacteria</taxon>
        <taxon>Bacillati</taxon>
        <taxon>Actinomycetota</taxon>
        <taxon>Actinomycetes</taxon>
        <taxon>Micrococcales</taxon>
        <taxon>Microbacteriaceae</taxon>
        <taxon>Gryllotalpicola</taxon>
    </lineage>
</organism>
<dbReference type="Pfam" id="PF01408">
    <property type="entry name" value="GFO_IDH_MocA"/>
    <property type="match status" value="1"/>
</dbReference>